<comment type="caution">
    <text evidence="2">The sequence shown here is derived from an EMBL/GenBank/DDBJ whole genome shotgun (WGS) entry which is preliminary data.</text>
</comment>
<feature type="transmembrane region" description="Helical" evidence="1">
    <location>
        <begin position="93"/>
        <end position="119"/>
    </location>
</feature>
<keyword evidence="1" id="KW-0472">Membrane</keyword>
<accession>A0ABT9FK42</accession>
<keyword evidence="1" id="KW-0812">Transmembrane</keyword>
<evidence type="ECO:0000313" key="3">
    <source>
        <dbReference type="Proteomes" id="UP001177212"/>
    </source>
</evidence>
<organism evidence="2 3">
    <name type="scientific">Pseudoalteromonas marina</name>
    <dbReference type="NCBI Taxonomy" id="267375"/>
    <lineage>
        <taxon>Bacteria</taxon>
        <taxon>Pseudomonadati</taxon>
        <taxon>Pseudomonadota</taxon>
        <taxon>Gammaproteobacteria</taxon>
        <taxon>Alteromonadales</taxon>
        <taxon>Pseudoalteromonadaceae</taxon>
        <taxon>Pseudoalteromonas</taxon>
    </lineage>
</organism>
<proteinExistence type="predicted"/>
<reference evidence="2" key="1">
    <citation type="submission" date="2023-07" db="EMBL/GenBank/DDBJ databases">
        <title>Genome content predicts the carbon catabolic preferences of heterotrophic bacteria.</title>
        <authorList>
            <person name="Gralka M."/>
        </authorList>
    </citation>
    <scope>NUCLEOTIDE SEQUENCE</scope>
    <source>
        <strain evidence="2">4G09</strain>
    </source>
</reference>
<sequence length="355" mass="41494">MLEQYADTAYKGKQDAKFRDEIATDERETMYCRYQSKQAIYPRGKVYGHCYDSSQSSDYKYNLSGKAQHYRNILGSDPHVLSLSSLGRKVTDVLLLSWGVAHLVNLLFLFTIPLFLFLFGDTEEATSALFLFLLVWGGSKLFNLTVWKLVRKKITHTRVNFERNTGLVWSSDKGSKGQKVKLPFEQFNAHYKVQNNPQSGFPYRGFTLLHFKKDVFYAWTGANLISSAFVHWELLQNFMDVTQPLADIPQFEYYREFDKTTAEFDKANGRPKYFWYRVDKSFLKQMNHADDELIKEFSDDEQLNNLLTGKLIKKLSPPDIFKFPWKYADNIKAESEIKFGKTLWQKFTSFLMVDL</sequence>
<keyword evidence="1" id="KW-1133">Transmembrane helix</keyword>
<dbReference type="EMBL" id="JAUYVT010000039">
    <property type="protein sequence ID" value="MDP2567137.1"/>
    <property type="molecule type" value="Genomic_DNA"/>
</dbReference>
<dbReference type="Proteomes" id="UP001177212">
    <property type="component" value="Unassembled WGS sequence"/>
</dbReference>
<evidence type="ECO:0000256" key="1">
    <source>
        <dbReference type="SAM" id="Phobius"/>
    </source>
</evidence>
<name>A0ABT9FK42_9GAMM</name>
<evidence type="ECO:0000313" key="2">
    <source>
        <dbReference type="EMBL" id="MDP2567137.1"/>
    </source>
</evidence>
<protein>
    <submittedName>
        <fullName evidence="2">Uncharacterized protein</fullName>
    </submittedName>
</protein>
<feature type="transmembrane region" description="Helical" evidence="1">
    <location>
        <begin position="125"/>
        <end position="150"/>
    </location>
</feature>
<keyword evidence="3" id="KW-1185">Reference proteome</keyword>
<dbReference type="RefSeq" id="WP_305473486.1">
    <property type="nucleotide sequence ID" value="NZ_JAUYVT010000039.1"/>
</dbReference>
<gene>
    <name evidence="2" type="ORF">Q8W34_21085</name>
</gene>